<protein>
    <submittedName>
        <fullName evidence="1">Uncharacterized protein</fullName>
    </submittedName>
</protein>
<gene>
    <name evidence="1" type="ORF">A3C89_00460</name>
</gene>
<organism evidence="1 2">
    <name type="scientific">Candidatus Kaiserbacteria bacterium RIFCSPHIGHO2_02_FULL_50_50</name>
    <dbReference type="NCBI Taxonomy" id="1798492"/>
    <lineage>
        <taxon>Bacteria</taxon>
        <taxon>Candidatus Kaiseribacteriota</taxon>
    </lineage>
</organism>
<sequence length="335" mass="34388">MEDRSSDHLVLGGLLFLVFSLVVALVFVYTRAADTTTGQSPTTSATIDNQAPAVDSVNIAYVDNGDLSATSGNIGLTLGGQTQVVVWGTLSDANGEADIDEVSVVLRRSGATNADSCTVDLNDCYTASGTQAVPGACEFTADTATTKHYACTVNLEFFADGTTAGGQFEAENWVANVVVTDLTPTTGTASATTEVNALLGLFIPTDIAYGQFALGATSSASASVSGNGSNVIHNIDQKGNVIADVTVEGGVMTCSALGTIPVGNQKWALAANGYESATALTATAFDTDLAVQYQTDDNYVSNPSRKQLFWSIGIPTTGVRGTCTGTNTISVLAAQ</sequence>
<proteinExistence type="predicted"/>
<dbReference type="AlphaFoldDB" id="A0A1F6DF82"/>
<reference evidence="1 2" key="1">
    <citation type="journal article" date="2016" name="Nat. Commun.">
        <title>Thousands of microbial genomes shed light on interconnected biogeochemical processes in an aquifer system.</title>
        <authorList>
            <person name="Anantharaman K."/>
            <person name="Brown C.T."/>
            <person name="Hug L.A."/>
            <person name="Sharon I."/>
            <person name="Castelle C.J."/>
            <person name="Probst A.J."/>
            <person name="Thomas B.C."/>
            <person name="Singh A."/>
            <person name="Wilkins M.J."/>
            <person name="Karaoz U."/>
            <person name="Brodie E.L."/>
            <person name="Williams K.H."/>
            <person name="Hubbard S.S."/>
            <person name="Banfield J.F."/>
        </authorList>
    </citation>
    <scope>NUCLEOTIDE SEQUENCE [LARGE SCALE GENOMIC DNA]</scope>
</reference>
<name>A0A1F6DF82_9BACT</name>
<dbReference type="STRING" id="1798492.A3C89_00460"/>
<dbReference type="Proteomes" id="UP000178794">
    <property type="component" value="Unassembled WGS sequence"/>
</dbReference>
<evidence type="ECO:0000313" key="2">
    <source>
        <dbReference type="Proteomes" id="UP000178794"/>
    </source>
</evidence>
<comment type="caution">
    <text evidence="1">The sequence shown here is derived from an EMBL/GenBank/DDBJ whole genome shotgun (WGS) entry which is preliminary data.</text>
</comment>
<accession>A0A1F6DF82</accession>
<evidence type="ECO:0000313" key="1">
    <source>
        <dbReference type="EMBL" id="OGG59672.1"/>
    </source>
</evidence>
<dbReference type="EMBL" id="MFLF01000013">
    <property type="protein sequence ID" value="OGG59672.1"/>
    <property type="molecule type" value="Genomic_DNA"/>
</dbReference>